<protein>
    <submittedName>
        <fullName evidence="1">Uncharacterized protein</fullName>
    </submittedName>
</protein>
<keyword evidence="2" id="KW-1185">Reference proteome</keyword>
<evidence type="ECO:0000313" key="2">
    <source>
        <dbReference type="Proteomes" id="UP000199032"/>
    </source>
</evidence>
<sequence length="271" mass="30347">MSVMRDFTREQGACRWAILLGVFLVLFAGRARAESCSLSPVHGDLTFPVERIPSDWTCKLHTIIKSHTTVTRIGPIRVAMSEPLYRYLLGEPPFTASLIRRLGLGSYHSQAWGERRFWGDDGEGTKGFVQLVYEDAESRIYLLDGSHDGRLLPHITGKAVVFLRMGVVRDQQGNEDMDSTMVVYTRLDNRFLSGLVSFLHPLIRGMVTSKLQKGVETVHRLGVDMRQQPSRVLREAEQPPPLPEQHLVFLRTVLGPSLGSTQAISPANTIP</sequence>
<gene>
    <name evidence="1" type="ORF">COMA1_60146</name>
</gene>
<dbReference type="AlphaFoldDB" id="A0A0S4LSL8"/>
<evidence type="ECO:0000313" key="1">
    <source>
        <dbReference type="EMBL" id="CUS38902.1"/>
    </source>
</evidence>
<dbReference type="Proteomes" id="UP000199032">
    <property type="component" value="Unassembled WGS sequence"/>
</dbReference>
<dbReference type="STRING" id="1742972.COMA1_60146"/>
<name>A0A0S4LSL8_9BACT</name>
<accession>A0A0S4LSL8</accession>
<organism evidence="1 2">
    <name type="scientific">Candidatus Nitrospira nitrosa</name>
    <dbReference type="NCBI Taxonomy" id="1742972"/>
    <lineage>
        <taxon>Bacteria</taxon>
        <taxon>Pseudomonadati</taxon>
        <taxon>Nitrospirota</taxon>
        <taxon>Nitrospiria</taxon>
        <taxon>Nitrospirales</taxon>
        <taxon>Nitrospiraceae</taxon>
        <taxon>Nitrospira</taxon>
    </lineage>
</organism>
<reference evidence="1 2" key="1">
    <citation type="submission" date="2015-10" db="EMBL/GenBank/DDBJ databases">
        <authorList>
            <person name="Gilbert D.G."/>
        </authorList>
    </citation>
    <scope>NUCLEOTIDE SEQUENCE [LARGE SCALE GENOMIC DNA]</scope>
    <source>
        <strain evidence="1">COMA1</strain>
    </source>
</reference>
<dbReference type="EMBL" id="CZQA01000012">
    <property type="protein sequence ID" value="CUS38902.1"/>
    <property type="molecule type" value="Genomic_DNA"/>
</dbReference>
<proteinExistence type="predicted"/>